<dbReference type="EMBL" id="JH651379">
    <property type="protein sequence ID" value="EIJ39110.1"/>
    <property type="molecule type" value="Genomic_DNA"/>
</dbReference>
<feature type="transmembrane region" description="Helical" evidence="1">
    <location>
        <begin position="426"/>
        <end position="444"/>
    </location>
</feature>
<organism evidence="2 3">
    <name type="scientific">Galbibacter orientalis DSM 19592</name>
    <dbReference type="NCBI Taxonomy" id="926559"/>
    <lineage>
        <taxon>Bacteria</taxon>
        <taxon>Pseudomonadati</taxon>
        <taxon>Bacteroidota</taxon>
        <taxon>Flavobacteriia</taxon>
        <taxon>Flavobacteriales</taxon>
        <taxon>Flavobacteriaceae</taxon>
        <taxon>Galbibacter</taxon>
    </lineage>
</organism>
<feature type="transmembrane region" description="Helical" evidence="1">
    <location>
        <begin position="146"/>
        <end position="168"/>
    </location>
</feature>
<feature type="transmembrane region" description="Helical" evidence="1">
    <location>
        <begin position="350"/>
        <end position="376"/>
    </location>
</feature>
<dbReference type="RefSeq" id="WP_008612480.1">
    <property type="nucleotide sequence ID" value="NZ_JH651379.1"/>
</dbReference>
<evidence type="ECO:0000313" key="2">
    <source>
        <dbReference type="EMBL" id="EIJ39110.1"/>
    </source>
</evidence>
<evidence type="ECO:0000256" key="1">
    <source>
        <dbReference type="SAM" id="Phobius"/>
    </source>
</evidence>
<dbReference type="STRING" id="926559.JoomaDRAFT_2116"/>
<accession>I3C667</accession>
<proteinExistence type="predicted"/>
<keyword evidence="1" id="KW-1133">Transmembrane helix</keyword>
<feature type="transmembrane region" description="Helical" evidence="1">
    <location>
        <begin position="490"/>
        <end position="508"/>
    </location>
</feature>
<keyword evidence="1" id="KW-0812">Transmembrane</keyword>
<protein>
    <recommendedName>
        <fullName evidence="4">Iron-regulated membrane protein</fullName>
    </recommendedName>
</protein>
<dbReference type="AlphaFoldDB" id="I3C667"/>
<evidence type="ECO:0000313" key="3">
    <source>
        <dbReference type="Proteomes" id="UP000004690"/>
    </source>
</evidence>
<dbReference type="InterPro" id="IPR005625">
    <property type="entry name" value="PepSY-ass_TM"/>
</dbReference>
<dbReference type="Proteomes" id="UP000004690">
    <property type="component" value="Unassembled WGS sequence"/>
</dbReference>
<feature type="transmembrane region" description="Helical" evidence="1">
    <location>
        <begin position="456"/>
        <end position="478"/>
    </location>
</feature>
<feature type="transmembrane region" description="Helical" evidence="1">
    <location>
        <begin position="206"/>
        <end position="230"/>
    </location>
</feature>
<feature type="transmembrane region" description="Helical" evidence="1">
    <location>
        <begin position="397"/>
        <end position="420"/>
    </location>
</feature>
<evidence type="ECO:0008006" key="4">
    <source>
        <dbReference type="Google" id="ProtNLM"/>
    </source>
</evidence>
<sequence length="517" mass="59863">MNKRSYNIFFHLHTISGIIISAALFVIFFTGSFSFFRDEIANWQKNEEVTPIETGITLNIDKVIDSIEKNYTLYGRDLEIGKHYNERRLDINMSASKDSLATENAKTGAFFYLDTKTFNTYNYIESYTLGEFLYRLHFFAQIPYPFGYYLSGFIAFFFLFAIITGVLIHWDKIVSNFYIFRPKTKLKTIWTDAHTALGLIGLPFQFVYAVTGAFFMLSLLMAAPSVMLLYDENQQKLYEDLEYFDKPVPLAYKELETVPSVEKYIEQTRQKWNNFNISHVHIYNFGDADMRIAVEGELDRKKKFTGNGKIIYQATNGEVLAEKNPFTDTSYLDGVKNIMYRLHYGDYGGFSIRIISFILGLISCFVIISGVLIWLVARDKKNVPEKKRKFNTALVNIYLAISMAMYPITALTFIAVKAFGPVDQTFIYQFYFIGWLIISLGFIFRKSLYFTNKYALLSGSIIGFFVPITNGIVTGNWFWLAYNNGQFQSFFIDVFWLILAIITLLVTFKIKKKETSH</sequence>
<name>I3C667_9FLAO</name>
<reference evidence="2 3" key="1">
    <citation type="submission" date="2012-02" db="EMBL/GenBank/DDBJ databases">
        <title>Improved High-Quality Draft genome of Joostella marina DSM 19592.</title>
        <authorList>
            <consortium name="US DOE Joint Genome Institute (JGI-PGF)"/>
            <person name="Lucas S."/>
            <person name="Copeland A."/>
            <person name="Lapidus A."/>
            <person name="Bruce D."/>
            <person name="Goodwin L."/>
            <person name="Pitluck S."/>
            <person name="Peters L."/>
            <person name="Chertkov O."/>
            <person name="Ovchinnikova G."/>
            <person name="Kyrpides N."/>
            <person name="Mavromatis K."/>
            <person name="Detter J.C."/>
            <person name="Han C."/>
            <person name="Land M."/>
            <person name="Hauser L."/>
            <person name="Markowitz V."/>
            <person name="Cheng J.-F."/>
            <person name="Hugenholtz P."/>
            <person name="Woyke T."/>
            <person name="Wu D."/>
            <person name="Tindall B."/>
            <person name="Brambilla E."/>
            <person name="Klenk H.-P."/>
            <person name="Eisen J.A."/>
        </authorList>
    </citation>
    <scope>NUCLEOTIDE SEQUENCE [LARGE SCALE GENOMIC DNA]</scope>
    <source>
        <strain evidence="2 3">DSM 19592</strain>
    </source>
</reference>
<dbReference type="PANTHER" id="PTHR34219">
    <property type="entry name" value="IRON-REGULATED INNER MEMBRANE PROTEIN-RELATED"/>
    <property type="match status" value="1"/>
</dbReference>
<keyword evidence="1" id="KW-0472">Membrane</keyword>
<dbReference type="HOGENOM" id="CLU_025664_1_0_10"/>
<dbReference type="Pfam" id="PF03929">
    <property type="entry name" value="PepSY_TM"/>
    <property type="match status" value="1"/>
</dbReference>
<dbReference type="OrthoDB" id="6307929at2"/>
<keyword evidence="3" id="KW-1185">Reference proteome</keyword>
<dbReference type="eggNOG" id="COG3182">
    <property type="taxonomic scope" value="Bacteria"/>
</dbReference>
<dbReference type="PANTHER" id="PTHR34219:SF3">
    <property type="entry name" value="BLL7967 PROTEIN"/>
    <property type="match status" value="1"/>
</dbReference>
<feature type="transmembrane region" description="Helical" evidence="1">
    <location>
        <begin position="12"/>
        <end position="36"/>
    </location>
</feature>
<gene>
    <name evidence="2" type="ORF">JoomaDRAFT_2116</name>
</gene>